<dbReference type="OrthoDB" id="2555634at2759"/>
<accession>A0A9P4PPX3</accession>
<dbReference type="AlphaFoldDB" id="A0A9P4PPX3"/>
<feature type="compositionally biased region" description="Basic and acidic residues" evidence="1">
    <location>
        <begin position="145"/>
        <end position="154"/>
    </location>
</feature>
<evidence type="ECO:0008006" key="4">
    <source>
        <dbReference type="Google" id="ProtNLM"/>
    </source>
</evidence>
<dbReference type="PANTHER" id="PTHR13621">
    <property type="entry name" value="PROLINE-RICH PROTEIN PRCC"/>
    <property type="match status" value="1"/>
</dbReference>
<feature type="region of interest" description="Disordered" evidence="1">
    <location>
        <begin position="1"/>
        <end position="306"/>
    </location>
</feature>
<dbReference type="Pfam" id="PF10253">
    <property type="entry name" value="PRCC"/>
    <property type="match status" value="1"/>
</dbReference>
<dbReference type="EMBL" id="MU001495">
    <property type="protein sequence ID" value="KAF2448080.1"/>
    <property type="molecule type" value="Genomic_DNA"/>
</dbReference>
<reference evidence="2" key="1">
    <citation type="journal article" date="2020" name="Stud. Mycol.">
        <title>101 Dothideomycetes genomes: a test case for predicting lifestyles and emergence of pathogens.</title>
        <authorList>
            <person name="Haridas S."/>
            <person name="Albert R."/>
            <person name="Binder M."/>
            <person name="Bloem J."/>
            <person name="Labutti K."/>
            <person name="Salamov A."/>
            <person name="Andreopoulos B."/>
            <person name="Baker S."/>
            <person name="Barry K."/>
            <person name="Bills G."/>
            <person name="Bluhm B."/>
            <person name="Cannon C."/>
            <person name="Castanera R."/>
            <person name="Culley D."/>
            <person name="Daum C."/>
            <person name="Ezra D."/>
            <person name="Gonzalez J."/>
            <person name="Henrissat B."/>
            <person name="Kuo A."/>
            <person name="Liang C."/>
            <person name="Lipzen A."/>
            <person name="Lutzoni F."/>
            <person name="Magnuson J."/>
            <person name="Mondo S."/>
            <person name="Nolan M."/>
            <person name="Ohm R."/>
            <person name="Pangilinan J."/>
            <person name="Park H.-J."/>
            <person name="Ramirez L."/>
            <person name="Alfaro M."/>
            <person name="Sun H."/>
            <person name="Tritt A."/>
            <person name="Yoshinaga Y."/>
            <person name="Zwiers L.-H."/>
            <person name="Turgeon B."/>
            <person name="Goodwin S."/>
            <person name="Spatafora J."/>
            <person name="Crous P."/>
            <person name="Grigoriev I."/>
        </authorList>
    </citation>
    <scope>NUCLEOTIDE SEQUENCE</scope>
    <source>
        <strain evidence="2">CBS 690.94</strain>
    </source>
</reference>
<name>A0A9P4PPX3_9PLEO</name>
<dbReference type="InterPro" id="IPR018800">
    <property type="entry name" value="PRCC"/>
</dbReference>
<feature type="compositionally biased region" description="Low complexity" evidence="1">
    <location>
        <begin position="211"/>
        <end position="236"/>
    </location>
</feature>
<gene>
    <name evidence="2" type="ORF">P171DRAFT_461115</name>
</gene>
<comment type="caution">
    <text evidence="2">The sequence shown here is derived from an EMBL/GenBank/DDBJ whole genome shotgun (WGS) entry which is preliminary data.</text>
</comment>
<dbReference type="Proteomes" id="UP000799764">
    <property type="component" value="Unassembled WGS sequence"/>
</dbReference>
<feature type="region of interest" description="Disordered" evidence="1">
    <location>
        <begin position="390"/>
        <end position="409"/>
    </location>
</feature>
<sequence length="409" mass="43559">MNLIGYSDSEDSGDDAPAISQPVAKPASKPAFQKVVDRSNPGKIKLQLPSASQSHTAKDDIESEAPPAKKARIGGSAFGGFNAMLPAPKKPKVEAATTDAPSGKRGLGKGLGAGVNLKTGAEPAFKRQRALDLDDYDENGNPIKQEARKQEDFRALLNLPASKTETKAAESPAATPKDVPAQPTPVSDQTPARPRFMPKGMGWGKKKKPSAARAAATSAETEARSAAQSSSSAPPTEQKPPPKPKVSLFGSVSQEVEAPAKQPTGEYQPLIYGADQEQDETPIPDSAFQSHQNPVSHAPPPSNDLTNIASELNLTDAERRQLFGRKGQGPDSSGAKFVDFNTDREYAHNEMLRQQGETVQHNALKSISGTGKNSLRSLINVASTQKDALEEHFASGRRNKKEAGNKYGW</sequence>
<keyword evidence="3" id="KW-1185">Reference proteome</keyword>
<organism evidence="2 3">
    <name type="scientific">Karstenula rhodostoma CBS 690.94</name>
    <dbReference type="NCBI Taxonomy" id="1392251"/>
    <lineage>
        <taxon>Eukaryota</taxon>
        <taxon>Fungi</taxon>
        <taxon>Dikarya</taxon>
        <taxon>Ascomycota</taxon>
        <taxon>Pezizomycotina</taxon>
        <taxon>Dothideomycetes</taxon>
        <taxon>Pleosporomycetidae</taxon>
        <taxon>Pleosporales</taxon>
        <taxon>Massarineae</taxon>
        <taxon>Didymosphaeriaceae</taxon>
        <taxon>Karstenula</taxon>
    </lineage>
</organism>
<proteinExistence type="predicted"/>
<evidence type="ECO:0000313" key="2">
    <source>
        <dbReference type="EMBL" id="KAF2448080.1"/>
    </source>
</evidence>
<dbReference type="GO" id="GO:0005634">
    <property type="term" value="C:nucleus"/>
    <property type="evidence" value="ECO:0007669"/>
    <property type="project" value="TreeGrafter"/>
</dbReference>
<protein>
    <recommendedName>
        <fullName evidence="4">Mitotic checkpoint regulator, MAD2B-interacting-domain-containing protein</fullName>
    </recommendedName>
</protein>
<dbReference type="PANTHER" id="PTHR13621:SF2">
    <property type="entry name" value="PROLINE-RICH PROTEIN PRCC"/>
    <property type="match status" value="1"/>
</dbReference>
<evidence type="ECO:0000256" key="1">
    <source>
        <dbReference type="SAM" id="MobiDB-lite"/>
    </source>
</evidence>
<evidence type="ECO:0000313" key="3">
    <source>
        <dbReference type="Proteomes" id="UP000799764"/>
    </source>
</evidence>